<proteinExistence type="predicted"/>
<name>A0AA45WNI4_9BACL</name>
<dbReference type="Proteomes" id="UP001157946">
    <property type="component" value="Unassembled WGS sequence"/>
</dbReference>
<evidence type="ECO:0000256" key="1">
    <source>
        <dbReference type="ARBA" id="ARBA00001946"/>
    </source>
</evidence>
<dbReference type="AlphaFoldDB" id="A0AA45WNI4"/>
<dbReference type="PANTHER" id="PTHR43046">
    <property type="entry name" value="GDP-MANNOSE MANNOSYL HYDROLASE"/>
    <property type="match status" value="1"/>
</dbReference>
<dbReference type="EMBL" id="FXTU01000003">
    <property type="protein sequence ID" value="SMP18715.1"/>
    <property type="molecule type" value="Genomic_DNA"/>
</dbReference>
<dbReference type="PROSITE" id="PS51462">
    <property type="entry name" value="NUDIX"/>
    <property type="match status" value="1"/>
</dbReference>
<gene>
    <name evidence="5" type="ORF">SAMN06265361_103184</name>
</gene>
<dbReference type="GO" id="GO:0016787">
    <property type="term" value="F:hydrolase activity"/>
    <property type="evidence" value="ECO:0007669"/>
    <property type="project" value="UniProtKB-KW"/>
</dbReference>
<organism evidence="5 6">
    <name type="scientific">Laceyella tengchongensis</name>
    <dbReference type="NCBI Taxonomy" id="574699"/>
    <lineage>
        <taxon>Bacteria</taxon>
        <taxon>Bacillati</taxon>
        <taxon>Bacillota</taxon>
        <taxon>Bacilli</taxon>
        <taxon>Bacillales</taxon>
        <taxon>Thermoactinomycetaceae</taxon>
        <taxon>Laceyella</taxon>
    </lineage>
</organism>
<evidence type="ECO:0000256" key="3">
    <source>
        <dbReference type="ARBA" id="ARBA00022842"/>
    </source>
</evidence>
<keyword evidence="2" id="KW-0378">Hydrolase</keyword>
<reference evidence="5" key="1">
    <citation type="submission" date="2017-05" db="EMBL/GenBank/DDBJ databases">
        <authorList>
            <person name="Varghese N."/>
            <person name="Submissions S."/>
        </authorList>
    </citation>
    <scope>NUCLEOTIDE SEQUENCE</scope>
    <source>
        <strain evidence="5">DSM 45262</strain>
    </source>
</reference>
<dbReference type="CDD" id="cd04685">
    <property type="entry name" value="NUDIX_Hydrolase"/>
    <property type="match status" value="1"/>
</dbReference>
<keyword evidence="3" id="KW-0460">Magnesium</keyword>
<dbReference type="SUPFAM" id="SSF55811">
    <property type="entry name" value="Nudix"/>
    <property type="match status" value="1"/>
</dbReference>
<dbReference type="PROSITE" id="PS00893">
    <property type="entry name" value="NUDIX_BOX"/>
    <property type="match status" value="1"/>
</dbReference>
<protein>
    <submittedName>
        <fullName evidence="5">NUDIX domain-containing protein</fullName>
    </submittedName>
</protein>
<evidence type="ECO:0000313" key="6">
    <source>
        <dbReference type="Proteomes" id="UP001157946"/>
    </source>
</evidence>
<comment type="caution">
    <text evidence="5">The sequence shown here is derived from an EMBL/GenBank/DDBJ whole genome shotgun (WGS) entry which is preliminary data.</text>
</comment>
<dbReference type="PANTHER" id="PTHR43046:SF12">
    <property type="entry name" value="GDP-MANNOSE MANNOSYL HYDROLASE"/>
    <property type="match status" value="1"/>
</dbReference>
<evidence type="ECO:0000259" key="4">
    <source>
        <dbReference type="PROSITE" id="PS51462"/>
    </source>
</evidence>
<keyword evidence="6" id="KW-1185">Reference proteome</keyword>
<dbReference type="InterPro" id="IPR000086">
    <property type="entry name" value="NUDIX_hydrolase_dom"/>
</dbReference>
<dbReference type="InterPro" id="IPR015797">
    <property type="entry name" value="NUDIX_hydrolase-like_dom_sf"/>
</dbReference>
<accession>A0AA45WNI4</accession>
<evidence type="ECO:0000313" key="5">
    <source>
        <dbReference type="EMBL" id="SMP18715.1"/>
    </source>
</evidence>
<feature type="domain" description="Nudix hydrolase" evidence="4">
    <location>
        <begin position="2"/>
        <end position="148"/>
    </location>
</feature>
<sequence>MIIREAARIVLLNEQNRLLLFKMEDRLIKSEENPDGRPVWFTAGGGLEEGETFAAAAKRELWEETGLVNVDWGPFIWIREVDLEFKGVPTRFVEHYRLAYAKGVNIRLDHLTAEEQLGYLTHHWWSVDELKQTEELVFPKRLGELLEPILNGNIPTAPIKIK</sequence>
<dbReference type="Pfam" id="PF00293">
    <property type="entry name" value="NUDIX"/>
    <property type="match status" value="1"/>
</dbReference>
<dbReference type="RefSeq" id="WP_189319041.1">
    <property type="nucleotide sequence ID" value="NZ_FXTU01000003.1"/>
</dbReference>
<evidence type="ECO:0000256" key="2">
    <source>
        <dbReference type="ARBA" id="ARBA00022801"/>
    </source>
</evidence>
<dbReference type="InterPro" id="IPR020084">
    <property type="entry name" value="NUDIX_hydrolase_CS"/>
</dbReference>
<dbReference type="Gene3D" id="3.90.79.10">
    <property type="entry name" value="Nucleoside Triphosphate Pyrophosphohydrolase"/>
    <property type="match status" value="1"/>
</dbReference>
<comment type="cofactor">
    <cofactor evidence="1">
        <name>Mg(2+)</name>
        <dbReference type="ChEBI" id="CHEBI:18420"/>
    </cofactor>
</comment>